<evidence type="ECO:0000256" key="12">
    <source>
        <dbReference type="RuleBase" id="RU003784"/>
    </source>
</evidence>
<dbReference type="EC" id="2.5.1.75" evidence="10"/>
<evidence type="ECO:0000256" key="1">
    <source>
        <dbReference type="ARBA" id="ARBA00001946"/>
    </source>
</evidence>
<dbReference type="GO" id="GO:0005524">
    <property type="term" value="F:ATP binding"/>
    <property type="evidence" value="ECO:0007669"/>
    <property type="project" value="UniProtKB-UniRule"/>
</dbReference>
<feature type="site" description="Interaction with substrate tRNA" evidence="10">
    <location>
        <position position="100"/>
    </location>
</feature>
<dbReference type="GO" id="GO:0006400">
    <property type="term" value="P:tRNA modification"/>
    <property type="evidence" value="ECO:0007669"/>
    <property type="project" value="TreeGrafter"/>
</dbReference>
<evidence type="ECO:0000256" key="9">
    <source>
        <dbReference type="ARBA" id="ARBA00049563"/>
    </source>
</evidence>
<evidence type="ECO:0000256" key="2">
    <source>
        <dbReference type="ARBA" id="ARBA00003213"/>
    </source>
</evidence>
<evidence type="ECO:0000256" key="8">
    <source>
        <dbReference type="ARBA" id="ARBA00022842"/>
    </source>
</evidence>
<comment type="subunit">
    <text evidence="10">Monomer.</text>
</comment>
<dbReference type="GO" id="GO:0052381">
    <property type="term" value="F:tRNA dimethylallyltransferase activity"/>
    <property type="evidence" value="ECO:0007669"/>
    <property type="project" value="UniProtKB-UniRule"/>
</dbReference>
<comment type="function">
    <text evidence="2 10 12">Catalyzes the transfer of a dimethylallyl group onto the adenine at position 37 in tRNAs that read codons beginning with uridine, leading to the formation of N6-(dimethylallyl)adenosine (i(6)A).</text>
</comment>
<comment type="similarity">
    <text evidence="3 10 13">Belongs to the IPP transferase family.</text>
</comment>
<dbReference type="PANTHER" id="PTHR11088">
    <property type="entry name" value="TRNA DIMETHYLALLYLTRANSFERASE"/>
    <property type="match status" value="1"/>
</dbReference>
<accession>A0A2M9ZQ33</accession>
<evidence type="ECO:0000256" key="3">
    <source>
        <dbReference type="ARBA" id="ARBA00005842"/>
    </source>
</evidence>
<evidence type="ECO:0000313" key="17">
    <source>
        <dbReference type="Proteomes" id="UP000231990"/>
    </source>
</evidence>
<dbReference type="InterPro" id="IPR018022">
    <property type="entry name" value="IPT"/>
</dbReference>
<feature type="binding site" evidence="10">
    <location>
        <begin position="12"/>
        <end position="17"/>
    </location>
    <ligand>
        <name>substrate</name>
    </ligand>
</feature>
<feature type="binding site" evidence="10">
    <location>
        <begin position="10"/>
        <end position="17"/>
    </location>
    <ligand>
        <name>ATP</name>
        <dbReference type="ChEBI" id="CHEBI:30616"/>
    </ligand>
</feature>
<dbReference type="InterPro" id="IPR039657">
    <property type="entry name" value="Dimethylallyltransferase"/>
</dbReference>
<gene>
    <name evidence="10 15" type="primary">miaA</name>
    <name evidence="14" type="ORF">CH360_18190</name>
    <name evidence="15" type="ORF">CH373_04605</name>
</gene>
<reference evidence="16 17" key="1">
    <citation type="submission" date="2017-07" db="EMBL/GenBank/DDBJ databases">
        <title>Leptospira spp. isolated from tropical soils.</title>
        <authorList>
            <person name="Thibeaux R."/>
            <person name="Iraola G."/>
            <person name="Ferres I."/>
            <person name="Bierque E."/>
            <person name="Girault D."/>
            <person name="Soupe-Gilbert M.-E."/>
            <person name="Picardeau M."/>
            <person name="Goarant C."/>
        </authorList>
    </citation>
    <scope>NUCLEOTIDE SEQUENCE [LARGE SCALE GENOMIC DNA]</scope>
    <source>
        <strain evidence="15 17">FH1-B-B1</strain>
        <strain evidence="14 16">FH1-B-C1</strain>
    </source>
</reference>
<evidence type="ECO:0000256" key="10">
    <source>
        <dbReference type="HAMAP-Rule" id="MF_00185"/>
    </source>
</evidence>
<evidence type="ECO:0000313" key="16">
    <source>
        <dbReference type="Proteomes" id="UP000231962"/>
    </source>
</evidence>
<comment type="caution">
    <text evidence="10">Lacks conserved residue(s) required for the propagation of feature annotation.</text>
</comment>
<dbReference type="InterPro" id="IPR027417">
    <property type="entry name" value="P-loop_NTPase"/>
</dbReference>
<dbReference type="Gene3D" id="1.10.20.140">
    <property type="match status" value="1"/>
</dbReference>
<organism evidence="15 17">
    <name type="scientific">Leptospira perolatii</name>
    <dbReference type="NCBI Taxonomy" id="2023191"/>
    <lineage>
        <taxon>Bacteria</taxon>
        <taxon>Pseudomonadati</taxon>
        <taxon>Spirochaetota</taxon>
        <taxon>Spirochaetia</taxon>
        <taxon>Leptospirales</taxon>
        <taxon>Leptospiraceae</taxon>
        <taxon>Leptospira</taxon>
    </lineage>
</organism>
<feature type="region of interest" description="Interaction with substrate tRNA" evidence="10">
    <location>
        <begin position="34"/>
        <end position="37"/>
    </location>
</feature>
<keyword evidence="4 10" id="KW-0808">Transferase</keyword>
<evidence type="ECO:0000256" key="11">
    <source>
        <dbReference type="RuleBase" id="RU003783"/>
    </source>
</evidence>
<keyword evidence="5 10" id="KW-0819">tRNA processing</keyword>
<dbReference type="Pfam" id="PF01715">
    <property type="entry name" value="IPPT"/>
    <property type="match status" value="1"/>
</dbReference>
<evidence type="ECO:0000256" key="5">
    <source>
        <dbReference type="ARBA" id="ARBA00022694"/>
    </source>
</evidence>
<comment type="caution">
    <text evidence="15">The sequence shown here is derived from an EMBL/GenBank/DDBJ whole genome shotgun (WGS) entry which is preliminary data.</text>
</comment>
<dbReference type="AlphaFoldDB" id="A0A2M9ZQ33"/>
<dbReference type="Proteomes" id="UP000231962">
    <property type="component" value="Unassembled WGS sequence"/>
</dbReference>
<dbReference type="Proteomes" id="UP000231990">
    <property type="component" value="Unassembled WGS sequence"/>
</dbReference>
<keyword evidence="16" id="KW-1185">Reference proteome</keyword>
<protein>
    <recommendedName>
        <fullName evidence="10">tRNA dimethylallyltransferase</fullName>
        <ecNumber evidence="10">2.5.1.75</ecNumber>
    </recommendedName>
    <alternativeName>
        <fullName evidence="10">Dimethylallyl diphosphate:tRNA dimethylallyltransferase</fullName>
        <shortName evidence="10">DMAPP:tRNA dimethylallyltransferase</shortName>
        <shortName evidence="10">DMATase</shortName>
    </alternativeName>
    <alternativeName>
        <fullName evidence="10">Isopentenyl-diphosphate:tRNA isopentenyltransferase</fullName>
        <shortName evidence="10">IPP transferase</shortName>
        <shortName evidence="10">IPPT</shortName>
        <shortName evidence="10">IPTase</shortName>
    </alternativeName>
</protein>
<evidence type="ECO:0000313" key="15">
    <source>
        <dbReference type="EMBL" id="PJZ74198.1"/>
    </source>
</evidence>
<dbReference type="SUPFAM" id="SSF52540">
    <property type="entry name" value="P-loop containing nucleoside triphosphate hydrolases"/>
    <property type="match status" value="1"/>
</dbReference>
<dbReference type="RefSeq" id="WP_100715526.1">
    <property type="nucleotide sequence ID" value="NZ_NPDY01000038.1"/>
</dbReference>
<sequence>MSRPILLVTAPTGAGKTKLFQELDPSRFEILSFDSRQIYQELPIGTAAPTEEEQKRITHHLVGLISPSEEIHAGKYLEMAEISLQKVLSIGKIPVLSAGTGFYLNAFLFGMFPVPKIDPEVKKTVENLSMEERILRLQELDPKALVRIFKNDNYRYGRALEVNLMGVRWSELKADPKDGILQKYDLTIALGFYLNLERTELYRRINERAKQMIEMGMAEEAKKVAEKYGEDCPGLHSLGYNFALENIKGMSNLESFLGNLSQSHRNYAKRQIAWFRNQPFLAPVDPKAAYEQIQKI</sequence>
<dbReference type="OrthoDB" id="9776390at2"/>
<keyword evidence="6 10" id="KW-0547">Nucleotide-binding</keyword>
<dbReference type="EMBL" id="NPDY01000038">
    <property type="protein sequence ID" value="PJZ68050.1"/>
    <property type="molecule type" value="Genomic_DNA"/>
</dbReference>
<dbReference type="Gene3D" id="3.40.50.300">
    <property type="entry name" value="P-loop containing nucleotide triphosphate hydrolases"/>
    <property type="match status" value="1"/>
</dbReference>
<dbReference type="PANTHER" id="PTHR11088:SF60">
    <property type="entry name" value="TRNA DIMETHYLALLYLTRANSFERASE"/>
    <property type="match status" value="1"/>
</dbReference>
<comment type="cofactor">
    <cofactor evidence="1 10">
        <name>Mg(2+)</name>
        <dbReference type="ChEBI" id="CHEBI:18420"/>
    </cofactor>
</comment>
<dbReference type="EMBL" id="NPDZ01000002">
    <property type="protein sequence ID" value="PJZ74198.1"/>
    <property type="molecule type" value="Genomic_DNA"/>
</dbReference>
<dbReference type="HAMAP" id="MF_00185">
    <property type="entry name" value="IPP_trans"/>
    <property type="match status" value="1"/>
</dbReference>
<evidence type="ECO:0000256" key="13">
    <source>
        <dbReference type="RuleBase" id="RU003785"/>
    </source>
</evidence>
<name>A0A2M9ZQ33_9LEPT</name>
<evidence type="ECO:0000256" key="7">
    <source>
        <dbReference type="ARBA" id="ARBA00022840"/>
    </source>
</evidence>
<evidence type="ECO:0000256" key="6">
    <source>
        <dbReference type="ARBA" id="ARBA00022741"/>
    </source>
</evidence>
<comment type="catalytic activity">
    <reaction evidence="9 10 11">
        <text>adenosine(37) in tRNA + dimethylallyl diphosphate = N(6)-dimethylallyladenosine(37) in tRNA + diphosphate</text>
        <dbReference type="Rhea" id="RHEA:26482"/>
        <dbReference type="Rhea" id="RHEA-COMP:10162"/>
        <dbReference type="Rhea" id="RHEA-COMP:10375"/>
        <dbReference type="ChEBI" id="CHEBI:33019"/>
        <dbReference type="ChEBI" id="CHEBI:57623"/>
        <dbReference type="ChEBI" id="CHEBI:74411"/>
        <dbReference type="ChEBI" id="CHEBI:74415"/>
        <dbReference type="EC" id="2.5.1.75"/>
    </reaction>
</comment>
<evidence type="ECO:0000256" key="4">
    <source>
        <dbReference type="ARBA" id="ARBA00022679"/>
    </source>
</evidence>
<proteinExistence type="inferred from homology"/>
<keyword evidence="7 10" id="KW-0067">ATP-binding</keyword>
<evidence type="ECO:0000313" key="14">
    <source>
        <dbReference type="EMBL" id="PJZ68050.1"/>
    </source>
</evidence>
<dbReference type="NCBIfam" id="TIGR00174">
    <property type="entry name" value="miaA"/>
    <property type="match status" value="1"/>
</dbReference>
<keyword evidence="8 10" id="KW-0460">Magnesium</keyword>